<evidence type="ECO:0000256" key="6">
    <source>
        <dbReference type="ARBA" id="ARBA00022781"/>
    </source>
</evidence>
<dbReference type="GO" id="GO:0046933">
    <property type="term" value="F:proton-transporting ATP synthase activity, rotational mechanism"/>
    <property type="evidence" value="ECO:0007669"/>
    <property type="project" value="UniProtKB-UniRule"/>
</dbReference>
<evidence type="ECO:0000256" key="8">
    <source>
        <dbReference type="ARBA" id="ARBA00023065"/>
    </source>
</evidence>
<evidence type="ECO:0000256" key="3">
    <source>
        <dbReference type="ARBA" id="ARBA00022448"/>
    </source>
</evidence>
<keyword evidence="9 11" id="KW-0472">Membrane</keyword>
<keyword evidence="14" id="KW-1185">Reference proteome</keyword>
<evidence type="ECO:0000256" key="7">
    <source>
        <dbReference type="ARBA" id="ARBA00022989"/>
    </source>
</evidence>
<dbReference type="PRINTS" id="PR00123">
    <property type="entry name" value="ATPASEA"/>
</dbReference>
<organism evidence="13 14">
    <name type="scientific">Leucobacter ruminantium</name>
    <dbReference type="NCBI Taxonomy" id="1289170"/>
    <lineage>
        <taxon>Bacteria</taxon>
        <taxon>Bacillati</taxon>
        <taxon>Actinomycetota</taxon>
        <taxon>Actinomycetes</taxon>
        <taxon>Micrococcales</taxon>
        <taxon>Microbacteriaceae</taxon>
        <taxon>Leucobacter</taxon>
    </lineage>
</organism>
<dbReference type="InterPro" id="IPR000568">
    <property type="entry name" value="ATP_synth_F0_asu"/>
</dbReference>
<dbReference type="AlphaFoldDB" id="A0A939RVG8"/>
<dbReference type="Proteomes" id="UP000664398">
    <property type="component" value="Unassembled WGS sequence"/>
</dbReference>
<dbReference type="PANTHER" id="PTHR11410">
    <property type="entry name" value="ATP SYNTHASE SUBUNIT A"/>
    <property type="match status" value="1"/>
</dbReference>
<evidence type="ECO:0000256" key="4">
    <source>
        <dbReference type="ARBA" id="ARBA00022547"/>
    </source>
</evidence>
<name>A0A939RVG8_9MICO</name>
<dbReference type="EMBL" id="JAGDYL010000001">
    <property type="protein sequence ID" value="MBO1803947.1"/>
    <property type="molecule type" value="Genomic_DNA"/>
</dbReference>
<dbReference type="Gene3D" id="1.20.120.220">
    <property type="entry name" value="ATP synthase, F0 complex, subunit A"/>
    <property type="match status" value="1"/>
</dbReference>
<comment type="similarity">
    <text evidence="2 11 12">Belongs to the ATPase A chain family.</text>
</comment>
<keyword evidence="11" id="KW-1003">Cell membrane</keyword>
<feature type="transmembrane region" description="Helical" evidence="11">
    <location>
        <begin position="135"/>
        <end position="156"/>
    </location>
</feature>
<evidence type="ECO:0000256" key="12">
    <source>
        <dbReference type="RuleBase" id="RU000483"/>
    </source>
</evidence>
<keyword evidence="5 11" id="KW-0812">Transmembrane</keyword>
<proteinExistence type="inferred from homology"/>
<dbReference type="SUPFAM" id="SSF81336">
    <property type="entry name" value="F1F0 ATP synthase subunit A"/>
    <property type="match status" value="1"/>
</dbReference>
<dbReference type="PANTHER" id="PTHR11410:SF0">
    <property type="entry name" value="ATP SYNTHASE SUBUNIT A"/>
    <property type="match status" value="1"/>
</dbReference>
<feature type="transmembrane region" description="Helical" evidence="11">
    <location>
        <begin position="163"/>
        <end position="181"/>
    </location>
</feature>
<feature type="transmembrane region" description="Helical" evidence="11">
    <location>
        <begin position="106"/>
        <end position="129"/>
    </location>
</feature>
<dbReference type="InterPro" id="IPR035908">
    <property type="entry name" value="F0_ATP_A_sf"/>
</dbReference>
<keyword evidence="8 11" id="KW-0406">Ion transport</keyword>
<evidence type="ECO:0000313" key="13">
    <source>
        <dbReference type="EMBL" id="MBO1803947.1"/>
    </source>
</evidence>
<feature type="transmembrane region" description="Helical" evidence="11">
    <location>
        <begin position="201"/>
        <end position="222"/>
    </location>
</feature>
<comment type="caution">
    <text evidence="13">The sequence shown here is derived from an EMBL/GenBank/DDBJ whole genome shotgun (WGS) entry which is preliminary data.</text>
</comment>
<dbReference type="HAMAP" id="MF_01393">
    <property type="entry name" value="ATP_synth_a_bact"/>
    <property type="match status" value="1"/>
</dbReference>
<reference evidence="13" key="1">
    <citation type="submission" date="2021-03" db="EMBL/GenBank/DDBJ databases">
        <title>Leucobacter chromiisoli sp. nov., isolated from chromium-containing soil of chemical plant.</title>
        <authorList>
            <person name="Xu Z."/>
        </authorList>
    </citation>
    <scope>NUCLEOTIDE SEQUENCE</scope>
    <source>
        <strain evidence="13">A2</strain>
    </source>
</reference>
<comment type="subcellular location">
    <subcellularLocation>
        <location evidence="11 12">Cell membrane</location>
        <topology evidence="11 12">Multi-pass membrane protein</topology>
    </subcellularLocation>
    <subcellularLocation>
        <location evidence="1">Membrane</location>
        <topology evidence="1">Multi-pass membrane protein</topology>
    </subcellularLocation>
</comment>
<evidence type="ECO:0000256" key="2">
    <source>
        <dbReference type="ARBA" id="ARBA00006810"/>
    </source>
</evidence>
<dbReference type="GO" id="GO:0005886">
    <property type="term" value="C:plasma membrane"/>
    <property type="evidence" value="ECO:0007669"/>
    <property type="project" value="UniProtKB-SubCell"/>
</dbReference>
<comment type="function">
    <text evidence="11 12">Key component of the proton channel; it plays a direct role in the translocation of protons across the membrane.</text>
</comment>
<evidence type="ECO:0000313" key="14">
    <source>
        <dbReference type="Proteomes" id="UP000664398"/>
    </source>
</evidence>
<evidence type="ECO:0000256" key="9">
    <source>
        <dbReference type="ARBA" id="ARBA00023136"/>
    </source>
</evidence>
<keyword evidence="7 11" id="KW-1133">Transmembrane helix</keyword>
<evidence type="ECO:0000256" key="10">
    <source>
        <dbReference type="ARBA" id="ARBA00023310"/>
    </source>
</evidence>
<dbReference type="NCBIfam" id="TIGR01131">
    <property type="entry name" value="ATP_synt_6_or_A"/>
    <property type="match status" value="1"/>
</dbReference>
<sequence length="275" mass="30401">MALFANAMQFVTPSLFVAAEEGGFHPPSIADFFPDAVLFHGTPFEMNRIMIIRVIMTLVLLLLFWLGTRNMKVIPTRGQSLTEMALDFVRVNIAEDLLGKVDGRRFLPILTAIFFTILSFNITGIIPGFNIGVSAVIGLPLVLAVVSYVTFIYAGIKKSPGNFFKNALFPAGVPGPLYIIVTPIEFFSTFVLRPVTLTLRLLMNLLVGHLLLVLFFSATNFFLIEGEGLFKLFGVGTFVVGFAFTLFEILVAFLQAYIFTILTGVYIQLALAEEH</sequence>
<protein>
    <recommendedName>
        <fullName evidence="11 12">ATP synthase subunit a</fullName>
    </recommendedName>
    <alternativeName>
        <fullName evidence="11">ATP synthase F0 sector subunit a</fullName>
    </alternativeName>
    <alternativeName>
        <fullName evidence="11">F-ATPase subunit 6</fullName>
    </alternativeName>
</protein>
<keyword evidence="10 11" id="KW-0066">ATP synthesis</keyword>
<evidence type="ECO:0000256" key="11">
    <source>
        <dbReference type="HAMAP-Rule" id="MF_01393"/>
    </source>
</evidence>
<feature type="transmembrane region" description="Helical" evidence="11">
    <location>
        <begin position="49"/>
        <end position="67"/>
    </location>
</feature>
<gene>
    <name evidence="11 13" type="primary">atpB</name>
    <name evidence="13" type="ORF">J4H91_01245</name>
</gene>
<dbReference type="InterPro" id="IPR045083">
    <property type="entry name" value="ATP_synth_F0_asu_bact/mt"/>
</dbReference>
<keyword evidence="6 11" id="KW-0375">Hydrogen ion transport</keyword>
<dbReference type="Pfam" id="PF00119">
    <property type="entry name" value="ATP-synt_A"/>
    <property type="match status" value="1"/>
</dbReference>
<dbReference type="CDD" id="cd00310">
    <property type="entry name" value="ATP-synt_Fo_a_6"/>
    <property type="match status" value="1"/>
</dbReference>
<keyword evidence="3 11" id="KW-0813">Transport</keyword>
<evidence type="ECO:0000256" key="5">
    <source>
        <dbReference type="ARBA" id="ARBA00022692"/>
    </source>
</evidence>
<dbReference type="GO" id="GO:0045259">
    <property type="term" value="C:proton-transporting ATP synthase complex"/>
    <property type="evidence" value="ECO:0007669"/>
    <property type="project" value="UniProtKB-KW"/>
</dbReference>
<keyword evidence="4 11" id="KW-0138">CF(0)</keyword>
<evidence type="ECO:0000256" key="1">
    <source>
        <dbReference type="ARBA" id="ARBA00004141"/>
    </source>
</evidence>
<accession>A0A939RVG8</accession>